<reference evidence="1 2" key="1">
    <citation type="journal article" date="2021" name="BMC Genomics">
        <title>Datura genome reveals duplications of psychoactive alkaloid biosynthetic genes and high mutation rate following tissue culture.</title>
        <authorList>
            <person name="Rajewski A."/>
            <person name="Carter-House D."/>
            <person name="Stajich J."/>
            <person name="Litt A."/>
        </authorList>
    </citation>
    <scope>NUCLEOTIDE SEQUENCE [LARGE SCALE GENOMIC DNA]</scope>
    <source>
        <strain evidence="1">AR-01</strain>
    </source>
</reference>
<evidence type="ECO:0000313" key="2">
    <source>
        <dbReference type="Proteomes" id="UP000823775"/>
    </source>
</evidence>
<sequence length="116" mass="12991">MGSETMRGDVLKAKMLRFKDSLRWQGEIILWSKTEQYWGPSGFLEAHVPILAEIDFETYAIKNNDLEKSKNETWYDLKLHKSVIEVFGPYGPSATIAEATTDLGEAVVGTKSVGHA</sequence>
<organism evidence="1 2">
    <name type="scientific">Datura stramonium</name>
    <name type="common">Jimsonweed</name>
    <name type="synonym">Common thornapple</name>
    <dbReference type="NCBI Taxonomy" id="4076"/>
    <lineage>
        <taxon>Eukaryota</taxon>
        <taxon>Viridiplantae</taxon>
        <taxon>Streptophyta</taxon>
        <taxon>Embryophyta</taxon>
        <taxon>Tracheophyta</taxon>
        <taxon>Spermatophyta</taxon>
        <taxon>Magnoliopsida</taxon>
        <taxon>eudicotyledons</taxon>
        <taxon>Gunneridae</taxon>
        <taxon>Pentapetalae</taxon>
        <taxon>asterids</taxon>
        <taxon>lamiids</taxon>
        <taxon>Solanales</taxon>
        <taxon>Solanaceae</taxon>
        <taxon>Solanoideae</taxon>
        <taxon>Datureae</taxon>
        <taxon>Datura</taxon>
    </lineage>
</organism>
<proteinExistence type="predicted"/>
<evidence type="ECO:0000313" key="1">
    <source>
        <dbReference type="EMBL" id="MCE3050122.1"/>
    </source>
</evidence>
<name>A0ABS8WJ52_DATST</name>
<protein>
    <submittedName>
        <fullName evidence="1">Uncharacterized protein</fullName>
    </submittedName>
</protein>
<dbReference type="EMBL" id="JACEIK010007343">
    <property type="protein sequence ID" value="MCE3050122.1"/>
    <property type="molecule type" value="Genomic_DNA"/>
</dbReference>
<dbReference type="Proteomes" id="UP000823775">
    <property type="component" value="Unassembled WGS sequence"/>
</dbReference>
<keyword evidence="2" id="KW-1185">Reference proteome</keyword>
<gene>
    <name evidence="1" type="ORF">HAX54_046503</name>
</gene>
<accession>A0ABS8WJ52</accession>
<comment type="caution">
    <text evidence="1">The sequence shown here is derived from an EMBL/GenBank/DDBJ whole genome shotgun (WGS) entry which is preliminary data.</text>
</comment>